<gene>
    <name evidence="5" type="ORF">Agabi119p4_6534</name>
</gene>
<dbReference type="EMBL" id="JABXXO010000009">
    <property type="protein sequence ID" value="KAF7770560.1"/>
    <property type="molecule type" value="Genomic_DNA"/>
</dbReference>
<keyword evidence="3" id="KW-0804">Transcription</keyword>
<keyword evidence="2" id="KW-0805">Transcription regulation</keyword>
<protein>
    <recommendedName>
        <fullName evidence="7">Transcriptional regulator of RNA polII, SAGA, subunit-domain-containing protein</fullName>
    </recommendedName>
</protein>
<dbReference type="GO" id="GO:0000124">
    <property type="term" value="C:SAGA complex"/>
    <property type="evidence" value="ECO:0007669"/>
    <property type="project" value="TreeGrafter"/>
</dbReference>
<dbReference type="GO" id="GO:0005634">
    <property type="term" value="C:nucleus"/>
    <property type="evidence" value="ECO:0007669"/>
    <property type="project" value="UniProtKB-SubCell"/>
</dbReference>
<accession>A0A8H7F020</accession>
<evidence type="ECO:0000256" key="3">
    <source>
        <dbReference type="ARBA" id="ARBA00023163"/>
    </source>
</evidence>
<reference evidence="5 6" key="1">
    <citation type="journal article" name="Sci. Rep.">
        <title>Telomere-to-telomere assembled and centromere annotated genomes of the two main subspecies of the button mushroom Agaricus bisporus reveal especially polymorphic chromosome ends.</title>
        <authorList>
            <person name="Sonnenberg A.S.M."/>
            <person name="Sedaghat-Telgerd N."/>
            <person name="Lavrijssen B."/>
            <person name="Ohm R.A."/>
            <person name="Hendrickx P.M."/>
            <person name="Scholtmeijer K."/>
            <person name="Baars J.J.P."/>
            <person name="van Peer A."/>
        </authorList>
    </citation>
    <scope>NUCLEOTIDE SEQUENCE [LARGE SCALE GENOMIC DNA]</scope>
    <source>
        <strain evidence="5 6">H119_p4</strain>
    </source>
</reference>
<dbReference type="GO" id="GO:0003713">
    <property type="term" value="F:transcription coactivator activity"/>
    <property type="evidence" value="ECO:0007669"/>
    <property type="project" value="TreeGrafter"/>
</dbReference>
<dbReference type="GO" id="GO:0006357">
    <property type="term" value="P:regulation of transcription by RNA polymerase II"/>
    <property type="evidence" value="ECO:0007669"/>
    <property type="project" value="TreeGrafter"/>
</dbReference>
<dbReference type="OMA" id="QHNLGAP"/>
<dbReference type="Pfam" id="PF12767">
    <property type="entry name" value="SAGA-Tad1"/>
    <property type="match status" value="1"/>
</dbReference>
<comment type="caution">
    <text evidence="5">The sequence shown here is derived from an EMBL/GenBank/DDBJ whole genome shotgun (WGS) entry which is preliminary data.</text>
</comment>
<dbReference type="PANTHER" id="PTHR21277:SF5">
    <property type="entry name" value="TRANSCRIPTIONAL ADAPTER 1"/>
    <property type="match status" value="1"/>
</dbReference>
<sequence>MSLSSTSTIKQQLTQALGAAKAPNYFAALQAFVKGQLSRAEFEHVVCALLDVPALVQLHNALIISLFDATAVLRRPPTPPPPPAPKQPPTKRRRVLLPYQGPTTPDDARSFRSSRVKRWALTVGRKERDRLRNVVPFQDPQPKPDSDEIARERGVVLLPERGDPPGSRLVVNLHSASRAPTFQHIVDRVNLICAQNNLGTPHRSVPELVNMACQAKLKQLITHALTLTSTSHAITSIVPSSTLSASHSLHTHHHPQRAPVLTAASFQTLFTISPSDLPNKSASAMRLATLGPPDEDDPEDAVVLKDREIHDQRWQLMALLGERSTVRESLRGSR</sequence>
<dbReference type="Proteomes" id="UP000629468">
    <property type="component" value="Unassembled WGS sequence"/>
</dbReference>
<name>A0A8H7F020_AGABI</name>
<dbReference type="AlphaFoldDB" id="A0A8H7F020"/>
<keyword evidence="4" id="KW-0539">Nucleus</keyword>
<proteinExistence type="predicted"/>
<evidence type="ECO:0000256" key="4">
    <source>
        <dbReference type="ARBA" id="ARBA00023242"/>
    </source>
</evidence>
<evidence type="ECO:0000256" key="1">
    <source>
        <dbReference type="ARBA" id="ARBA00004123"/>
    </source>
</evidence>
<evidence type="ECO:0000313" key="5">
    <source>
        <dbReference type="EMBL" id="KAF7770560.1"/>
    </source>
</evidence>
<organism evidence="5 6">
    <name type="scientific">Agaricus bisporus var. burnettii</name>
    <dbReference type="NCBI Taxonomy" id="192524"/>
    <lineage>
        <taxon>Eukaryota</taxon>
        <taxon>Fungi</taxon>
        <taxon>Dikarya</taxon>
        <taxon>Basidiomycota</taxon>
        <taxon>Agaricomycotina</taxon>
        <taxon>Agaricomycetes</taxon>
        <taxon>Agaricomycetidae</taxon>
        <taxon>Agaricales</taxon>
        <taxon>Agaricineae</taxon>
        <taxon>Agaricaceae</taxon>
        <taxon>Agaricus</taxon>
    </lineage>
</organism>
<comment type="subcellular location">
    <subcellularLocation>
        <location evidence="1">Nucleus</location>
    </subcellularLocation>
</comment>
<evidence type="ECO:0000256" key="2">
    <source>
        <dbReference type="ARBA" id="ARBA00023015"/>
    </source>
</evidence>
<evidence type="ECO:0000313" key="6">
    <source>
        <dbReference type="Proteomes" id="UP000629468"/>
    </source>
</evidence>
<evidence type="ECO:0008006" key="7">
    <source>
        <dbReference type="Google" id="ProtNLM"/>
    </source>
</evidence>
<dbReference type="PANTHER" id="PTHR21277">
    <property type="entry name" value="TRANSCRIPTIONAL ADAPTER 1"/>
    <property type="match status" value="1"/>
</dbReference>
<dbReference type="InterPro" id="IPR024738">
    <property type="entry name" value="Hfi1/Tada1"/>
</dbReference>